<evidence type="ECO:0000259" key="3">
    <source>
        <dbReference type="PROSITE" id="PS50181"/>
    </source>
</evidence>
<dbReference type="AlphaFoldDB" id="A0AAN6ZA89"/>
<gene>
    <name evidence="4" type="ORF">BT67DRAFT_452161</name>
</gene>
<feature type="transmembrane region" description="Helical" evidence="2">
    <location>
        <begin position="352"/>
        <end position="371"/>
    </location>
</feature>
<feature type="domain" description="F-box" evidence="3">
    <location>
        <begin position="104"/>
        <end position="150"/>
    </location>
</feature>
<keyword evidence="5" id="KW-1185">Reference proteome</keyword>
<keyword evidence="2" id="KW-0472">Membrane</keyword>
<reference evidence="4" key="2">
    <citation type="submission" date="2023-05" db="EMBL/GenBank/DDBJ databases">
        <authorList>
            <consortium name="Lawrence Berkeley National Laboratory"/>
            <person name="Steindorff A."/>
            <person name="Hensen N."/>
            <person name="Bonometti L."/>
            <person name="Westerberg I."/>
            <person name="Brannstrom I.O."/>
            <person name="Guillou S."/>
            <person name="Cros-Aarteil S."/>
            <person name="Calhoun S."/>
            <person name="Haridas S."/>
            <person name="Kuo A."/>
            <person name="Mondo S."/>
            <person name="Pangilinan J."/>
            <person name="Riley R."/>
            <person name="Labutti K."/>
            <person name="Andreopoulos B."/>
            <person name="Lipzen A."/>
            <person name="Chen C."/>
            <person name="Yanf M."/>
            <person name="Daum C."/>
            <person name="Ng V."/>
            <person name="Clum A."/>
            <person name="Ohm R."/>
            <person name="Martin F."/>
            <person name="Silar P."/>
            <person name="Natvig D."/>
            <person name="Lalanne C."/>
            <person name="Gautier V."/>
            <person name="Ament-Velasquez S.L."/>
            <person name="Kruys A."/>
            <person name="Hutchinson M.I."/>
            <person name="Powell A.J."/>
            <person name="Barry K."/>
            <person name="Miller A.N."/>
            <person name="Grigoriev I.V."/>
            <person name="Debuchy R."/>
            <person name="Gladieux P."/>
            <person name="Thoren M.H."/>
            <person name="Johannesson H."/>
        </authorList>
    </citation>
    <scope>NUCLEOTIDE SEQUENCE</scope>
    <source>
        <strain evidence="4">CBS 123565</strain>
    </source>
</reference>
<feature type="region of interest" description="Disordered" evidence="1">
    <location>
        <begin position="1"/>
        <end position="44"/>
    </location>
</feature>
<evidence type="ECO:0000313" key="4">
    <source>
        <dbReference type="EMBL" id="KAK4130822.1"/>
    </source>
</evidence>
<dbReference type="Pfam" id="PF12937">
    <property type="entry name" value="F-box-like"/>
    <property type="match status" value="1"/>
</dbReference>
<feature type="compositionally biased region" description="Pro residues" evidence="1">
    <location>
        <begin position="18"/>
        <end position="40"/>
    </location>
</feature>
<sequence length="417" mass="46817">MPWLAGVGSSRKYSRSTPPTPPTPPPPSPSPQGPTSPEPVAPGGAFIHGLIGLSSGGFAETVRNSISSRTWRECKESKEFSEVKKDKAGDHVPVLYMGPHGAHPRRLLTLPPELLLAILQQLDLADIMRLRKTCKHLHALASPEQIRTLMGPAQLRMQLLGHCKTCLRHDPFRSGLLQPALNDPAYPLASSCIDCAVKARDPRIKVGRALMLANFDTAWVCRYCGLPIVEGAAFGHEQFHRFCYKRYNDRLLLFFLLGWLQWGLGIVAAALAWKYYRHAVLVFAPTVTNFLLLWFCLGFLIFRGNRRRTYHCTLVLELAILGLWTPPVYYVATELASPRDVPVPKSTQATLAMFGLNMLFRLFNLVGNIVLLCRLDTTERHRSGVPAWKRPAYYLATFLIMWTYPQSLEEKSSPEDM</sequence>
<evidence type="ECO:0000313" key="5">
    <source>
        <dbReference type="Proteomes" id="UP001304895"/>
    </source>
</evidence>
<evidence type="ECO:0000256" key="1">
    <source>
        <dbReference type="SAM" id="MobiDB-lite"/>
    </source>
</evidence>
<feature type="transmembrane region" description="Helical" evidence="2">
    <location>
        <begin position="251"/>
        <end position="273"/>
    </location>
</feature>
<dbReference type="Gene3D" id="1.20.1280.50">
    <property type="match status" value="1"/>
</dbReference>
<dbReference type="SMART" id="SM00256">
    <property type="entry name" value="FBOX"/>
    <property type="match status" value="1"/>
</dbReference>
<keyword evidence="2" id="KW-1133">Transmembrane helix</keyword>
<name>A0AAN6ZA89_9PEZI</name>
<dbReference type="EMBL" id="MU853431">
    <property type="protein sequence ID" value="KAK4130822.1"/>
    <property type="molecule type" value="Genomic_DNA"/>
</dbReference>
<keyword evidence="2" id="KW-0812">Transmembrane</keyword>
<feature type="transmembrane region" description="Helical" evidence="2">
    <location>
        <begin position="314"/>
        <end position="332"/>
    </location>
</feature>
<dbReference type="SUPFAM" id="SSF81383">
    <property type="entry name" value="F-box domain"/>
    <property type="match status" value="1"/>
</dbReference>
<feature type="transmembrane region" description="Helical" evidence="2">
    <location>
        <begin position="279"/>
        <end position="302"/>
    </location>
</feature>
<comment type="caution">
    <text evidence="4">The sequence shown here is derived from an EMBL/GenBank/DDBJ whole genome shotgun (WGS) entry which is preliminary data.</text>
</comment>
<accession>A0AAN6ZA89</accession>
<organism evidence="4 5">
    <name type="scientific">Trichocladium antarcticum</name>
    <dbReference type="NCBI Taxonomy" id="1450529"/>
    <lineage>
        <taxon>Eukaryota</taxon>
        <taxon>Fungi</taxon>
        <taxon>Dikarya</taxon>
        <taxon>Ascomycota</taxon>
        <taxon>Pezizomycotina</taxon>
        <taxon>Sordariomycetes</taxon>
        <taxon>Sordariomycetidae</taxon>
        <taxon>Sordariales</taxon>
        <taxon>Chaetomiaceae</taxon>
        <taxon>Trichocladium</taxon>
    </lineage>
</organism>
<proteinExistence type="predicted"/>
<dbReference type="InterPro" id="IPR036047">
    <property type="entry name" value="F-box-like_dom_sf"/>
</dbReference>
<evidence type="ECO:0000256" key="2">
    <source>
        <dbReference type="SAM" id="Phobius"/>
    </source>
</evidence>
<reference evidence="4" key="1">
    <citation type="journal article" date="2023" name="Mol. Phylogenet. Evol.">
        <title>Genome-scale phylogeny and comparative genomics of the fungal order Sordariales.</title>
        <authorList>
            <person name="Hensen N."/>
            <person name="Bonometti L."/>
            <person name="Westerberg I."/>
            <person name="Brannstrom I.O."/>
            <person name="Guillou S."/>
            <person name="Cros-Aarteil S."/>
            <person name="Calhoun S."/>
            <person name="Haridas S."/>
            <person name="Kuo A."/>
            <person name="Mondo S."/>
            <person name="Pangilinan J."/>
            <person name="Riley R."/>
            <person name="LaButti K."/>
            <person name="Andreopoulos B."/>
            <person name="Lipzen A."/>
            <person name="Chen C."/>
            <person name="Yan M."/>
            <person name="Daum C."/>
            <person name="Ng V."/>
            <person name="Clum A."/>
            <person name="Steindorff A."/>
            <person name="Ohm R.A."/>
            <person name="Martin F."/>
            <person name="Silar P."/>
            <person name="Natvig D.O."/>
            <person name="Lalanne C."/>
            <person name="Gautier V."/>
            <person name="Ament-Velasquez S.L."/>
            <person name="Kruys A."/>
            <person name="Hutchinson M.I."/>
            <person name="Powell A.J."/>
            <person name="Barry K."/>
            <person name="Miller A.N."/>
            <person name="Grigoriev I.V."/>
            <person name="Debuchy R."/>
            <person name="Gladieux P."/>
            <person name="Hiltunen Thoren M."/>
            <person name="Johannesson H."/>
        </authorList>
    </citation>
    <scope>NUCLEOTIDE SEQUENCE</scope>
    <source>
        <strain evidence="4">CBS 123565</strain>
    </source>
</reference>
<protein>
    <recommendedName>
        <fullName evidence="3">F-box domain-containing protein</fullName>
    </recommendedName>
</protein>
<dbReference type="Proteomes" id="UP001304895">
    <property type="component" value="Unassembled WGS sequence"/>
</dbReference>
<dbReference type="PROSITE" id="PS50181">
    <property type="entry name" value="FBOX"/>
    <property type="match status" value="1"/>
</dbReference>
<dbReference type="InterPro" id="IPR001810">
    <property type="entry name" value="F-box_dom"/>
</dbReference>